<comment type="caution">
    <text evidence="6">The sequence shown here is derived from an EMBL/GenBank/DDBJ whole genome shotgun (WGS) entry which is preliminary data.</text>
</comment>
<dbReference type="Pfam" id="PF07714">
    <property type="entry name" value="PK_Tyr_Ser-Thr"/>
    <property type="match status" value="1"/>
</dbReference>
<evidence type="ECO:0000256" key="3">
    <source>
        <dbReference type="ARBA" id="ARBA00022840"/>
    </source>
</evidence>
<feature type="domain" description="Protein kinase" evidence="5">
    <location>
        <begin position="263"/>
        <end position="531"/>
    </location>
</feature>
<dbReference type="CDD" id="cd14066">
    <property type="entry name" value="STKc_IRAK"/>
    <property type="match status" value="1"/>
</dbReference>
<evidence type="ECO:0000256" key="1">
    <source>
        <dbReference type="ARBA" id="ARBA00022527"/>
    </source>
</evidence>
<dbReference type="PROSITE" id="PS50011">
    <property type="entry name" value="PROTEIN_KINASE_DOM"/>
    <property type="match status" value="1"/>
</dbReference>
<keyword evidence="1" id="KW-0808">Transferase</keyword>
<reference evidence="6" key="1">
    <citation type="journal article" date="2020" name="bioRxiv">
        <title>Hybrid origin of Populus tomentosa Carr. identified through genome sequencing and phylogenomic analysis.</title>
        <authorList>
            <person name="An X."/>
            <person name="Gao K."/>
            <person name="Chen Z."/>
            <person name="Li J."/>
            <person name="Yang X."/>
            <person name="Yang X."/>
            <person name="Zhou J."/>
            <person name="Guo T."/>
            <person name="Zhao T."/>
            <person name="Huang S."/>
            <person name="Miao D."/>
            <person name="Khan W.U."/>
            <person name="Rao P."/>
            <person name="Ye M."/>
            <person name="Lei B."/>
            <person name="Liao W."/>
            <person name="Wang J."/>
            <person name="Ji L."/>
            <person name="Li Y."/>
            <person name="Guo B."/>
            <person name="Mustafa N.S."/>
            <person name="Li S."/>
            <person name="Yun Q."/>
            <person name="Keller S.R."/>
            <person name="Mao J."/>
            <person name="Zhang R."/>
            <person name="Strauss S.H."/>
        </authorList>
    </citation>
    <scope>NUCLEOTIDE SEQUENCE</scope>
    <source>
        <strain evidence="6">GM15</strain>
        <tissue evidence="6">Leaf</tissue>
    </source>
</reference>
<evidence type="ECO:0000313" key="7">
    <source>
        <dbReference type="Proteomes" id="UP000886885"/>
    </source>
</evidence>
<dbReference type="AlphaFoldDB" id="A0A8X8A088"/>
<evidence type="ECO:0000256" key="2">
    <source>
        <dbReference type="ARBA" id="ARBA00022741"/>
    </source>
</evidence>
<keyword evidence="1" id="KW-0723">Serine/threonine-protein kinase</keyword>
<gene>
    <name evidence="6" type="ORF">POTOM_015637</name>
</gene>
<dbReference type="GO" id="GO:0004674">
    <property type="term" value="F:protein serine/threonine kinase activity"/>
    <property type="evidence" value="ECO:0007669"/>
    <property type="project" value="UniProtKB-KW"/>
</dbReference>
<keyword evidence="2" id="KW-0547">Nucleotide-binding</keyword>
<keyword evidence="7" id="KW-1185">Reference proteome</keyword>
<feature type="transmembrane region" description="Helical" evidence="4">
    <location>
        <begin position="90"/>
        <end position="109"/>
    </location>
</feature>
<dbReference type="FunFam" id="1.10.510.10:FF:000496">
    <property type="entry name" value="Calcium/calmodulin-regulated receptor-like kinase 2"/>
    <property type="match status" value="1"/>
</dbReference>
<dbReference type="InterPro" id="IPR008271">
    <property type="entry name" value="Ser/Thr_kinase_AS"/>
</dbReference>
<keyword evidence="1" id="KW-0418">Kinase</keyword>
<sequence length="563" mass="63600">MVVDLVNGKTMKECKLINRRVMLLRSSLKNQGQTYQTCVFCTDSDRQFYKLWREGTHLIVLVKRYSCRKYGAVGYFHDLLHHPTLLSKLLSLYMIFLFVYGSEPAGLLNSRCFHCLSFKRDRRMAHKGDLVVIGISVGLALGILIASLIFFGIWWYKKRSNLQQCSNESTLPTVPIRMNDLGTSNDFSASLASSVTIRGSEHSQKSSPVSSWWNHHSKDQFASASGILRYSYNQESSALITVTNLWFSVDLILGLGDIQKATQKFTTVLGQGSFGPVYKAVMSTGEVLAVKVLASNSKQGGKEFQTEISLLGRLHHRNLVNLLGYCVDKGSHMLIYQFMSNGSLANHLYNDEERFLSWEERLQIALDISHGIEYLHEGAVPPVIHRDLKSANILLDQSMRAKVADFGLSNEEVFDEHNSGLKGTYGYIDPVYVSTNKFTTKSDIYSFGVVIFELITAIHPHQNLMEYVNLAGMSPDGVDEILDKKLVGECNIEEVRDLAAIAHKCLQKFQRKRPSIGEVSQAILKIKQRLLDREMSREFSRVLSRIEDQQVELSRMASRKDGD</sequence>
<dbReference type="InterPro" id="IPR001245">
    <property type="entry name" value="Ser-Thr/Tyr_kinase_cat_dom"/>
</dbReference>
<accession>A0A8X8A088</accession>
<feature type="transmembrane region" description="Helical" evidence="4">
    <location>
        <begin position="130"/>
        <end position="156"/>
    </location>
</feature>
<name>A0A8X8A088_POPTO</name>
<keyword evidence="4" id="KW-0472">Membrane</keyword>
<dbReference type="InterPro" id="IPR000719">
    <property type="entry name" value="Prot_kinase_dom"/>
</dbReference>
<proteinExistence type="predicted"/>
<dbReference type="OrthoDB" id="4062651at2759"/>
<keyword evidence="4" id="KW-0812">Transmembrane</keyword>
<dbReference type="PANTHER" id="PTHR47989">
    <property type="entry name" value="OS01G0750732 PROTEIN"/>
    <property type="match status" value="1"/>
</dbReference>
<dbReference type="PROSITE" id="PS00108">
    <property type="entry name" value="PROTEIN_KINASE_ST"/>
    <property type="match status" value="1"/>
</dbReference>
<dbReference type="PANTHER" id="PTHR47989:SF43">
    <property type="entry name" value="CALCIUM_CALMODULIN-REGULATED RECEPTOR-LIKE KINASE 2"/>
    <property type="match status" value="1"/>
</dbReference>
<evidence type="ECO:0000313" key="6">
    <source>
        <dbReference type="EMBL" id="KAG6779264.1"/>
    </source>
</evidence>
<organism evidence="6 7">
    <name type="scientific">Populus tomentosa</name>
    <name type="common">Chinese white poplar</name>
    <dbReference type="NCBI Taxonomy" id="118781"/>
    <lineage>
        <taxon>Eukaryota</taxon>
        <taxon>Viridiplantae</taxon>
        <taxon>Streptophyta</taxon>
        <taxon>Embryophyta</taxon>
        <taxon>Tracheophyta</taxon>
        <taxon>Spermatophyta</taxon>
        <taxon>Magnoliopsida</taxon>
        <taxon>eudicotyledons</taxon>
        <taxon>Gunneridae</taxon>
        <taxon>Pentapetalae</taxon>
        <taxon>rosids</taxon>
        <taxon>fabids</taxon>
        <taxon>Malpighiales</taxon>
        <taxon>Salicaceae</taxon>
        <taxon>Saliceae</taxon>
        <taxon>Populus</taxon>
    </lineage>
</organism>
<dbReference type="Proteomes" id="UP000886885">
    <property type="component" value="Chromosome 4A"/>
</dbReference>
<dbReference type="GO" id="GO:0005524">
    <property type="term" value="F:ATP binding"/>
    <property type="evidence" value="ECO:0007669"/>
    <property type="project" value="UniProtKB-KW"/>
</dbReference>
<dbReference type="EMBL" id="JAAWWB010000007">
    <property type="protein sequence ID" value="KAG6779264.1"/>
    <property type="molecule type" value="Genomic_DNA"/>
</dbReference>
<keyword evidence="4" id="KW-1133">Transmembrane helix</keyword>
<keyword evidence="3" id="KW-0067">ATP-binding</keyword>
<evidence type="ECO:0000256" key="4">
    <source>
        <dbReference type="SAM" id="Phobius"/>
    </source>
</evidence>
<dbReference type="SMART" id="SM00220">
    <property type="entry name" value="S_TKc"/>
    <property type="match status" value="1"/>
</dbReference>
<evidence type="ECO:0000259" key="5">
    <source>
        <dbReference type="PROSITE" id="PS50011"/>
    </source>
</evidence>
<protein>
    <recommendedName>
        <fullName evidence="5">Protein kinase domain-containing protein</fullName>
    </recommendedName>
</protein>